<evidence type="ECO:0000256" key="3">
    <source>
        <dbReference type="ARBA" id="ARBA00038366"/>
    </source>
</evidence>
<sequence>MPLVISGDPKGKSIVYCSGNSVIIRDVQNPTVCDVYTEHPTLTTVAKYAPSGFYAASGDKSGKIRIWDTTQKEHLLKSEYQFLSGPIRDITWSPDSQRLAVVGEGRDRFGHVFLFDTGTSNGNLSGQTKSINSADFRPVRPLRIVTASEDNSVAIFEGPPFKFKTYFHNHTRFAQCVRYAPSGKFFASCGADGKLCWSPDEKQILTASADRTCKIWDVESGALSVVFPFGKSIENQQLGCLWQGPHLISVSLSGFLNYLDPTNPEKPRMVVKGHNKPITALSVDPEHSLAFTADMDGYIMRWGTSSGMCQQAEPKFHLSQVQSMCLAAGVLLSVSMDDTVAFIKGACGEDSSSDTWSVSPRQISLSSQPRGVASKADMSLSVVVCAKEIVVFRSETELLSSPLDYEATCVAVHPTEDCIIVGGEDSKLHVYTLAGSSLSVSHEMTHHGTVTDVTFSSNGCFFAATDASRRVVPYIYPSCENAVKNDWTFHTARVNCVAFSPDNRHLASGSLDTSVIVWDIENPKEHPIIIQAAHTMSQVTGIAWLDPSTVLSVGQDGNIKQWNIL</sequence>
<accession>A0A183IEW7</accession>
<evidence type="ECO:0000313" key="6">
    <source>
        <dbReference type="EMBL" id="VDO96743.1"/>
    </source>
</evidence>
<reference evidence="8" key="1">
    <citation type="submission" date="2016-06" db="UniProtKB">
        <authorList>
            <consortium name="WormBaseParasite"/>
        </authorList>
    </citation>
    <scope>IDENTIFICATION</scope>
</reference>
<feature type="repeat" description="WD" evidence="5">
    <location>
        <begin position="195"/>
        <end position="226"/>
    </location>
</feature>
<protein>
    <recommendedName>
        <fullName evidence="4">Actin-interacting protein 1</fullName>
    </recommendedName>
</protein>
<dbReference type="WBParaSite" id="SBAD_0000226401-mRNA-1">
    <property type="protein sequence ID" value="SBAD_0000226401-mRNA-1"/>
    <property type="gene ID" value="SBAD_0000226401"/>
</dbReference>
<dbReference type="InterPro" id="IPR019775">
    <property type="entry name" value="WD40_repeat_CS"/>
</dbReference>
<dbReference type="PANTHER" id="PTHR19856">
    <property type="entry name" value="WD-REPEATCONTAINING PROTEIN WDR1"/>
    <property type="match status" value="1"/>
</dbReference>
<keyword evidence="2" id="KW-0677">Repeat</keyword>
<dbReference type="SMART" id="SM00320">
    <property type="entry name" value="WD40"/>
    <property type="match status" value="9"/>
</dbReference>
<feature type="repeat" description="WD" evidence="5">
    <location>
        <begin position="271"/>
        <end position="312"/>
    </location>
</feature>
<dbReference type="GO" id="GO:0030042">
    <property type="term" value="P:actin filament depolymerization"/>
    <property type="evidence" value="ECO:0007669"/>
    <property type="project" value="TreeGrafter"/>
</dbReference>
<gene>
    <name evidence="6" type="ORF">SBAD_LOCUS2161</name>
</gene>
<dbReference type="PRINTS" id="PR00320">
    <property type="entry name" value="GPROTEINBRPT"/>
</dbReference>
<feature type="repeat" description="WD" evidence="5">
    <location>
        <begin position="36"/>
        <end position="77"/>
    </location>
</feature>
<comment type="similarity">
    <text evidence="3">Belongs to the WD repeat AIP1 family.</text>
</comment>
<feature type="repeat" description="WD" evidence="5">
    <location>
        <begin position="487"/>
        <end position="522"/>
    </location>
</feature>
<dbReference type="GO" id="GO:0040011">
    <property type="term" value="P:locomotion"/>
    <property type="evidence" value="ECO:0007669"/>
    <property type="project" value="TreeGrafter"/>
</dbReference>
<dbReference type="GO" id="GO:0045214">
    <property type="term" value="P:sarcomere organization"/>
    <property type="evidence" value="ECO:0007669"/>
    <property type="project" value="TreeGrafter"/>
</dbReference>
<dbReference type="Gene3D" id="2.130.10.10">
    <property type="entry name" value="YVTN repeat-like/Quinoprotein amine dehydrogenase"/>
    <property type="match status" value="2"/>
</dbReference>
<dbReference type="InterPro" id="IPR020472">
    <property type="entry name" value="WD40_PAC1"/>
</dbReference>
<dbReference type="PANTHER" id="PTHR19856:SF0">
    <property type="entry name" value="WD REPEAT-CONTAINING PROTEIN 1"/>
    <property type="match status" value="1"/>
</dbReference>
<dbReference type="EMBL" id="UZAM01007110">
    <property type="protein sequence ID" value="VDO96743.1"/>
    <property type="molecule type" value="Genomic_DNA"/>
</dbReference>
<dbReference type="AlphaFoldDB" id="A0A183IEW7"/>
<dbReference type="PROSITE" id="PS00678">
    <property type="entry name" value="WD_REPEATS_1"/>
    <property type="match status" value="2"/>
</dbReference>
<dbReference type="InterPro" id="IPR015943">
    <property type="entry name" value="WD40/YVTN_repeat-like_dom_sf"/>
</dbReference>
<name>A0A183IEW7_9BILA</name>
<proteinExistence type="inferred from homology"/>
<evidence type="ECO:0000256" key="2">
    <source>
        <dbReference type="ARBA" id="ARBA00022737"/>
    </source>
</evidence>
<dbReference type="OrthoDB" id="2306at2759"/>
<organism evidence="8">
    <name type="scientific">Soboliphyme baturini</name>
    <dbReference type="NCBI Taxonomy" id="241478"/>
    <lineage>
        <taxon>Eukaryota</taxon>
        <taxon>Metazoa</taxon>
        <taxon>Ecdysozoa</taxon>
        <taxon>Nematoda</taxon>
        <taxon>Enoplea</taxon>
        <taxon>Dorylaimia</taxon>
        <taxon>Dioctophymatida</taxon>
        <taxon>Dioctophymatoidea</taxon>
        <taxon>Soboliphymatidae</taxon>
        <taxon>Soboliphyme</taxon>
    </lineage>
</organism>
<keyword evidence="7" id="KW-1185">Reference proteome</keyword>
<dbReference type="PROSITE" id="PS50294">
    <property type="entry name" value="WD_REPEATS_REGION"/>
    <property type="match status" value="1"/>
</dbReference>
<dbReference type="InterPro" id="IPR036322">
    <property type="entry name" value="WD40_repeat_dom_sf"/>
</dbReference>
<dbReference type="Pfam" id="PF00400">
    <property type="entry name" value="WD40"/>
    <property type="match status" value="8"/>
</dbReference>
<reference evidence="6 7" key="2">
    <citation type="submission" date="2018-11" db="EMBL/GenBank/DDBJ databases">
        <authorList>
            <consortium name="Pathogen Informatics"/>
        </authorList>
    </citation>
    <scope>NUCLEOTIDE SEQUENCE [LARGE SCALE GENOMIC DNA]</scope>
</reference>
<evidence type="ECO:0000313" key="7">
    <source>
        <dbReference type="Proteomes" id="UP000270296"/>
    </source>
</evidence>
<evidence type="ECO:0000256" key="1">
    <source>
        <dbReference type="ARBA" id="ARBA00022574"/>
    </source>
</evidence>
<dbReference type="FunFam" id="2.130.10.10:FF:000167">
    <property type="entry name" value="Actin-interacting protein 1"/>
    <property type="match status" value="1"/>
</dbReference>
<dbReference type="PROSITE" id="PS50082">
    <property type="entry name" value="WD_REPEATS_2"/>
    <property type="match status" value="4"/>
</dbReference>
<dbReference type="Proteomes" id="UP000270296">
    <property type="component" value="Unassembled WGS sequence"/>
</dbReference>
<evidence type="ECO:0000256" key="5">
    <source>
        <dbReference type="PROSITE-ProRule" id="PRU00221"/>
    </source>
</evidence>
<dbReference type="InterPro" id="IPR001680">
    <property type="entry name" value="WD40_rpt"/>
</dbReference>
<dbReference type="GO" id="GO:0030834">
    <property type="term" value="P:regulation of actin filament depolymerization"/>
    <property type="evidence" value="ECO:0007669"/>
    <property type="project" value="UniProtKB-ARBA"/>
</dbReference>
<dbReference type="GO" id="GO:0030833">
    <property type="term" value="P:regulation of actin filament polymerization"/>
    <property type="evidence" value="ECO:0007669"/>
    <property type="project" value="UniProtKB-ARBA"/>
</dbReference>
<dbReference type="GO" id="GO:0030864">
    <property type="term" value="C:cortical actin cytoskeleton"/>
    <property type="evidence" value="ECO:0007669"/>
    <property type="project" value="TreeGrafter"/>
</dbReference>
<evidence type="ECO:0000313" key="8">
    <source>
        <dbReference type="WBParaSite" id="SBAD_0000226401-mRNA-1"/>
    </source>
</evidence>
<evidence type="ECO:0000256" key="4">
    <source>
        <dbReference type="ARBA" id="ARBA00067845"/>
    </source>
</evidence>
<dbReference type="GO" id="GO:0051015">
    <property type="term" value="F:actin filament binding"/>
    <property type="evidence" value="ECO:0007669"/>
    <property type="project" value="TreeGrafter"/>
</dbReference>
<dbReference type="SUPFAM" id="SSF50978">
    <property type="entry name" value="WD40 repeat-like"/>
    <property type="match status" value="2"/>
</dbReference>
<keyword evidence="1 5" id="KW-0853">WD repeat</keyword>